<evidence type="ECO:0000313" key="8">
    <source>
        <dbReference type="EMBL" id="WAR05882.1"/>
    </source>
</evidence>
<feature type="domain" description="Ig-like" evidence="7">
    <location>
        <begin position="200"/>
        <end position="282"/>
    </location>
</feature>
<evidence type="ECO:0000256" key="6">
    <source>
        <dbReference type="SAM" id="Phobius"/>
    </source>
</evidence>
<dbReference type="Pfam" id="PF08205">
    <property type="entry name" value="C2-set_2"/>
    <property type="match status" value="2"/>
</dbReference>
<evidence type="ECO:0000256" key="1">
    <source>
        <dbReference type="ARBA" id="ARBA00004167"/>
    </source>
</evidence>
<dbReference type="SUPFAM" id="SSF48726">
    <property type="entry name" value="Immunoglobulin"/>
    <property type="match status" value="2"/>
</dbReference>
<dbReference type="PANTHER" id="PTHR12035">
    <property type="entry name" value="SIALIC ACID BINDING IMMUNOGLOBULIN-LIKE LECTIN"/>
    <property type="match status" value="1"/>
</dbReference>
<keyword evidence="9" id="KW-1185">Reference proteome</keyword>
<keyword evidence="5" id="KW-1015">Disulfide bond</keyword>
<proteinExistence type="predicted"/>
<dbReference type="InterPro" id="IPR013783">
    <property type="entry name" value="Ig-like_fold"/>
</dbReference>
<evidence type="ECO:0000256" key="5">
    <source>
        <dbReference type="ARBA" id="ARBA00023157"/>
    </source>
</evidence>
<comment type="subcellular location">
    <subcellularLocation>
        <location evidence="1">Membrane</location>
        <topology evidence="1">Single-pass membrane protein</topology>
    </subcellularLocation>
</comment>
<evidence type="ECO:0000313" key="9">
    <source>
        <dbReference type="Proteomes" id="UP001164746"/>
    </source>
</evidence>
<gene>
    <name evidence="8" type="ORF">MAR_021251</name>
</gene>
<dbReference type="PROSITE" id="PS50835">
    <property type="entry name" value="IG_LIKE"/>
    <property type="match status" value="1"/>
</dbReference>
<evidence type="ECO:0000256" key="2">
    <source>
        <dbReference type="ARBA" id="ARBA00022692"/>
    </source>
</evidence>
<dbReference type="PANTHER" id="PTHR12035:SF125">
    <property type="entry name" value="SIALIC ACID-BINDING IG-LIKE LECTIN 5"/>
    <property type="match status" value="1"/>
</dbReference>
<keyword evidence="2 6" id="KW-0812">Transmembrane</keyword>
<evidence type="ECO:0000256" key="4">
    <source>
        <dbReference type="ARBA" id="ARBA00023136"/>
    </source>
</evidence>
<dbReference type="InterPro" id="IPR051036">
    <property type="entry name" value="SIGLEC"/>
</dbReference>
<dbReference type="InterPro" id="IPR036179">
    <property type="entry name" value="Ig-like_dom_sf"/>
</dbReference>
<dbReference type="EMBL" id="CP111016">
    <property type="protein sequence ID" value="WAR05882.1"/>
    <property type="molecule type" value="Genomic_DNA"/>
</dbReference>
<accession>A0ABY7EAB2</accession>
<evidence type="ECO:0000259" key="7">
    <source>
        <dbReference type="PROSITE" id="PS50835"/>
    </source>
</evidence>
<feature type="non-terminal residue" evidence="8">
    <location>
        <position position="1"/>
    </location>
</feature>
<evidence type="ECO:0000256" key="3">
    <source>
        <dbReference type="ARBA" id="ARBA00022989"/>
    </source>
</evidence>
<organism evidence="8 9">
    <name type="scientific">Mya arenaria</name>
    <name type="common">Soft-shell clam</name>
    <dbReference type="NCBI Taxonomy" id="6604"/>
    <lineage>
        <taxon>Eukaryota</taxon>
        <taxon>Metazoa</taxon>
        <taxon>Spiralia</taxon>
        <taxon>Lophotrochozoa</taxon>
        <taxon>Mollusca</taxon>
        <taxon>Bivalvia</taxon>
        <taxon>Autobranchia</taxon>
        <taxon>Heteroconchia</taxon>
        <taxon>Euheterodonta</taxon>
        <taxon>Imparidentia</taxon>
        <taxon>Neoheterodontei</taxon>
        <taxon>Myida</taxon>
        <taxon>Myoidea</taxon>
        <taxon>Myidae</taxon>
        <taxon>Mya</taxon>
    </lineage>
</organism>
<reference evidence="8" key="1">
    <citation type="submission" date="2022-11" db="EMBL/GenBank/DDBJ databases">
        <title>Centuries of genome instability and evolution in soft-shell clam transmissible cancer (bioRxiv).</title>
        <authorList>
            <person name="Hart S.F.M."/>
            <person name="Yonemitsu M.A."/>
            <person name="Giersch R.M."/>
            <person name="Beal B.F."/>
            <person name="Arriagada G."/>
            <person name="Davis B.W."/>
            <person name="Ostrander E.A."/>
            <person name="Goff S.P."/>
            <person name="Metzger M.J."/>
        </authorList>
    </citation>
    <scope>NUCLEOTIDE SEQUENCE</scope>
    <source>
        <strain evidence="8">MELC-2E11</strain>
        <tissue evidence="8">Siphon/mantle</tissue>
    </source>
</reference>
<feature type="transmembrane region" description="Helical" evidence="6">
    <location>
        <begin position="296"/>
        <end position="319"/>
    </location>
</feature>
<dbReference type="Proteomes" id="UP001164746">
    <property type="component" value="Chromosome 5"/>
</dbReference>
<feature type="non-terminal residue" evidence="8">
    <location>
        <position position="440"/>
    </location>
</feature>
<keyword evidence="4 6" id="KW-0472">Membrane</keyword>
<dbReference type="InterPro" id="IPR013162">
    <property type="entry name" value="CD80_C2-set"/>
</dbReference>
<dbReference type="InterPro" id="IPR007110">
    <property type="entry name" value="Ig-like_dom"/>
</dbReference>
<keyword evidence="3 6" id="KW-1133">Transmembrane helix</keyword>
<protein>
    <recommendedName>
        <fullName evidence="7">Ig-like domain-containing protein</fullName>
    </recommendedName>
</protein>
<name>A0ABY7EAB2_MYAAR</name>
<sequence>IPEGPPFLSASPVLLEGEEVDITCTSSKARPTPRLKLFVEKSEIDTNVSSEFDNKTGFNLFKSVLKLHTFQKEWGNKKMWCQQLPDVDNLYTNTYMSNILHPPSRLNLNIIDQGNPSKELAVRCSALDSYPGCNIAWESSIENFKYSLHQYFTFKHTSISTIHFNVTDADFGKQITCWTECPDFLNSLSNSTSVKFAKMPKIVVYSSSVLPVPTNTHLALTCAANAFPYGNITWSTTLLSNEKLCFDSSTCTYEMTTSDVEQEYLCIAENKHGSDRGSIIVTIDKGEPRQSGRGSFLWILLSGIIVVALGIIVLVVCVFRKRWCRGNTLYEDVNIRQDGNHTYQDIAVPSPNRPHEVDATLSPGIYNEIDENIPSTVQAGTNLTTSATENRQCLIESSNPYSNISQRIPTGSQVTEMTRYFSESNNPGSVMGDSNSEGGE</sequence>
<dbReference type="Gene3D" id="2.60.40.10">
    <property type="entry name" value="Immunoglobulins"/>
    <property type="match status" value="2"/>
</dbReference>